<protein>
    <submittedName>
        <fullName evidence="2">Uncharacterized protein</fullName>
    </submittedName>
</protein>
<feature type="region of interest" description="Disordered" evidence="1">
    <location>
        <begin position="88"/>
        <end position="146"/>
    </location>
</feature>
<dbReference type="AlphaFoldDB" id="A0A0B6YKZ2"/>
<feature type="compositionally biased region" description="Polar residues" evidence="1">
    <location>
        <begin position="117"/>
        <end position="139"/>
    </location>
</feature>
<reference evidence="2" key="1">
    <citation type="submission" date="2014-12" db="EMBL/GenBank/DDBJ databases">
        <title>Insight into the proteome of Arion vulgaris.</title>
        <authorList>
            <person name="Aradska J."/>
            <person name="Bulat T."/>
            <person name="Smidak R."/>
            <person name="Sarate P."/>
            <person name="Gangsoo J."/>
            <person name="Sialana F."/>
            <person name="Bilban M."/>
            <person name="Lubec G."/>
        </authorList>
    </citation>
    <scope>NUCLEOTIDE SEQUENCE</scope>
    <source>
        <tissue evidence="2">Skin</tissue>
    </source>
</reference>
<feature type="compositionally biased region" description="Basic and acidic residues" evidence="1">
    <location>
        <begin position="105"/>
        <end position="116"/>
    </location>
</feature>
<proteinExistence type="predicted"/>
<dbReference type="EMBL" id="HACG01010004">
    <property type="protein sequence ID" value="CEK56869.1"/>
    <property type="molecule type" value="Transcribed_RNA"/>
</dbReference>
<accession>A0A0B6YKZ2</accession>
<evidence type="ECO:0000256" key="1">
    <source>
        <dbReference type="SAM" id="MobiDB-lite"/>
    </source>
</evidence>
<gene>
    <name evidence="2" type="primary">ORF28718</name>
</gene>
<name>A0A0B6YKZ2_9EUPU</name>
<evidence type="ECO:0000313" key="2">
    <source>
        <dbReference type="EMBL" id="CEK56869.1"/>
    </source>
</evidence>
<sequence length="146" mass="16301">QFSAGLGGRSTGGLTQATDSLGRHYTSADILNNQSQEDKQTISINNLEVNLNGRLPATTTDKNKTYENGYPQNTFVSRTEKEHAVLSDQFPSKLRTFHNPSPSEMTDKQENRDDTIKSSNVQVSYQQPILDSHQWQNQDEPPASAF</sequence>
<feature type="non-terminal residue" evidence="2">
    <location>
        <position position="146"/>
    </location>
</feature>
<organism evidence="2">
    <name type="scientific">Arion vulgaris</name>
    <dbReference type="NCBI Taxonomy" id="1028688"/>
    <lineage>
        <taxon>Eukaryota</taxon>
        <taxon>Metazoa</taxon>
        <taxon>Spiralia</taxon>
        <taxon>Lophotrochozoa</taxon>
        <taxon>Mollusca</taxon>
        <taxon>Gastropoda</taxon>
        <taxon>Heterobranchia</taxon>
        <taxon>Euthyneura</taxon>
        <taxon>Panpulmonata</taxon>
        <taxon>Eupulmonata</taxon>
        <taxon>Stylommatophora</taxon>
        <taxon>Helicina</taxon>
        <taxon>Arionoidea</taxon>
        <taxon>Arionidae</taxon>
        <taxon>Arion</taxon>
    </lineage>
</organism>
<feature type="non-terminal residue" evidence="2">
    <location>
        <position position="1"/>
    </location>
</feature>